<sequence length="261" mass="30278">MSEGLTINSGIYSGNVRHRRLKPVYHGFNYKLYMLVIDLDEWQQGQLENAWLGRAWYKPIRIKQEDYVQGEPDDLGQRIRLQVEALGGTWPGGKVMMTIQGRCFGLYFSPANFFFCYDKHNQPVYMLAEVSNTPWNERHYYLVDLNSVVPTKKAFHVSPFMSLDMSYHWQVKAPKLMIASTLQEPRKDSSNQLLVHIENHNSEKLFDATMALSRQPLTASAIFSVWRSLPAMTLKICVTIYWQALKLWLKKVPFVPHSTSN</sequence>
<dbReference type="RefSeq" id="WP_138318664.1">
    <property type="nucleotide sequence ID" value="NZ_VCBC01000003.1"/>
</dbReference>
<reference evidence="1 2" key="1">
    <citation type="submission" date="2019-05" db="EMBL/GenBank/DDBJ databases">
        <title>Genome sequences of Thalassotalea litorea 1K03283.</title>
        <authorList>
            <person name="Zhang D."/>
        </authorList>
    </citation>
    <scope>NUCLEOTIDE SEQUENCE [LARGE SCALE GENOMIC DNA]</scope>
    <source>
        <strain evidence="1 2">MCCC 1K03283</strain>
    </source>
</reference>
<gene>
    <name evidence="1" type="ORF">FE810_03640</name>
</gene>
<protein>
    <submittedName>
        <fullName evidence="1">DUF1365 domain-containing protein</fullName>
    </submittedName>
</protein>
<dbReference type="Proteomes" id="UP000307790">
    <property type="component" value="Unassembled WGS sequence"/>
</dbReference>
<dbReference type="AlphaFoldDB" id="A0A5R9IQ21"/>
<evidence type="ECO:0000313" key="2">
    <source>
        <dbReference type="Proteomes" id="UP000307790"/>
    </source>
</evidence>
<proteinExistence type="predicted"/>
<keyword evidence="2" id="KW-1185">Reference proteome</keyword>
<comment type="caution">
    <text evidence="1">The sequence shown here is derived from an EMBL/GenBank/DDBJ whole genome shotgun (WGS) entry which is preliminary data.</text>
</comment>
<organism evidence="1 2">
    <name type="scientific">Thalassotalea litorea</name>
    <dbReference type="NCBI Taxonomy" id="2020715"/>
    <lineage>
        <taxon>Bacteria</taxon>
        <taxon>Pseudomonadati</taxon>
        <taxon>Pseudomonadota</taxon>
        <taxon>Gammaproteobacteria</taxon>
        <taxon>Alteromonadales</taxon>
        <taxon>Colwelliaceae</taxon>
        <taxon>Thalassotalea</taxon>
    </lineage>
</organism>
<accession>A0A5R9IQ21</accession>
<dbReference type="Pfam" id="PF07103">
    <property type="entry name" value="DUF1365"/>
    <property type="match status" value="1"/>
</dbReference>
<dbReference type="OrthoDB" id="9778801at2"/>
<dbReference type="EMBL" id="VCBC01000003">
    <property type="protein sequence ID" value="TLU67382.1"/>
    <property type="molecule type" value="Genomic_DNA"/>
</dbReference>
<dbReference type="InterPro" id="IPR010775">
    <property type="entry name" value="DUF1365"/>
</dbReference>
<evidence type="ECO:0000313" key="1">
    <source>
        <dbReference type="EMBL" id="TLU67382.1"/>
    </source>
</evidence>
<dbReference type="PANTHER" id="PTHR33973:SF4">
    <property type="entry name" value="OS07G0153300 PROTEIN"/>
    <property type="match status" value="1"/>
</dbReference>
<name>A0A5R9IQ21_9GAMM</name>
<dbReference type="PANTHER" id="PTHR33973">
    <property type="entry name" value="OS07G0153300 PROTEIN"/>
    <property type="match status" value="1"/>
</dbReference>